<evidence type="ECO:0000313" key="1">
    <source>
        <dbReference type="EMBL" id="QFG06060.1"/>
    </source>
</evidence>
<dbReference type="GeneID" id="63926155"/>
<dbReference type="RefSeq" id="YP_010051664.1">
    <property type="nucleotide sequence ID" value="NC_054445.1"/>
</dbReference>
<evidence type="ECO:0000313" key="2">
    <source>
        <dbReference type="Proteomes" id="UP000326063"/>
    </source>
</evidence>
<keyword evidence="2" id="KW-1185">Reference proteome</keyword>
<dbReference type="Proteomes" id="UP000326063">
    <property type="component" value="Segment"/>
</dbReference>
<protein>
    <submittedName>
        <fullName evidence="1">Uncharacterized protein</fullName>
    </submittedName>
</protein>
<sequence>MSRIWTALPQPGPLDQWHPHGVCWWRTALERNGDGHHLIIQTDSIHDDQPARLGCWEWFDDQHDQLIFGVDVFGVVLEWDRGRQYLDVLALPLLPIFRRQGSRWFAITNPDDPDATQHPTPSGFPLPMITAPKLPFPYVPKLRDESSVSVLPVSGV</sequence>
<dbReference type="KEGG" id="vg:63926155"/>
<accession>A0A5J6T9M0</accession>
<name>A0A5J6T9M0_9CAUD</name>
<proteinExistence type="predicted"/>
<gene>
    <name evidence="1" type="primary">58</name>
    <name evidence="1" type="ORF">PBI_MERCURIO_58</name>
</gene>
<dbReference type="EMBL" id="MN234219">
    <property type="protein sequence ID" value="QFG06060.1"/>
    <property type="molecule type" value="Genomic_DNA"/>
</dbReference>
<organism evidence="1 2">
    <name type="scientific">Mycobacterium phage Mercurio</name>
    <dbReference type="NCBI Taxonomy" id="2575612"/>
    <lineage>
        <taxon>Viruses</taxon>
        <taxon>Duplodnaviria</taxon>
        <taxon>Heunggongvirae</taxon>
        <taxon>Uroviricota</taxon>
        <taxon>Caudoviricetes</taxon>
        <taxon>Gclasvirinae</taxon>
        <taxon>Jolieduovirus</taxon>
        <taxon>Jolieduovirus mercurio</taxon>
    </lineage>
</organism>
<reference evidence="1 2" key="1">
    <citation type="submission" date="2019-07" db="EMBL/GenBank/DDBJ databases">
        <authorList>
            <person name="Divens A.M."/>
            <person name="Garlena R.A."/>
            <person name="Russell D.A."/>
            <person name="Pope W.H."/>
            <person name="Jacobs-Sera D."/>
            <person name="Hatfull G.F."/>
        </authorList>
    </citation>
    <scope>NUCLEOTIDE SEQUENCE [LARGE SCALE GENOMIC DNA]</scope>
</reference>